<dbReference type="Proteomes" id="UP000217676">
    <property type="component" value="Chromosome"/>
</dbReference>
<evidence type="ECO:0000313" key="2">
    <source>
        <dbReference type="Proteomes" id="UP000217676"/>
    </source>
</evidence>
<accession>A0A160NXY6</accession>
<name>A0A160NXY6_STRLU</name>
<sequence>MAKVRAHVVHDVTTGRITSIGRVSKGAKAVKMAGEGQTVLKTKIKEGRIQKLVSGGGRVDAQQVVASRGKSKK</sequence>
<dbReference type="KEGG" id="slau:SLA_2008"/>
<dbReference type="AlphaFoldDB" id="A0A160NXY6"/>
<keyword evidence="2" id="KW-1185">Reference proteome</keyword>
<proteinExistence type="predicted"/>
<evidence type="ECO:0000313" key="1">
    <source>
        <dbReference type="EMBL" id="BAU82945.1"/>
    </source>
</evidence>
<reference evidence="1 2" key="1">
    <citation type="journal article" date="2016" name="Genome Announc.">
        <title>Complete Genome Sequence of Thiostrepton-Producing Streptomyces laurentii ATCC 31255.</title>
        <authorList>
            <person name="Doi K."/>
            <person name="Fujino Y."/>
            <person name="Nagayoshi Y."/>
            <person name="Ohshima T."/>
            <person name="Ogata S."/>
        </authorList>
    </citation>
    <scope>NUCLEOTIDE SEQUENCE [LARGE SCALE GENOMIC DNA]</scope>
    <source>
        <strain evidence="1 2">ATCC 31255</strain>
    </source>
</reference>
<organism evidence="1 2">
    <name type="scientific">Streptomyces laurentii</name>
    <dbReference type="NCBI Taxonomy" id="39478"/>
    <lineage>
        <taxon>Bacteria</taxon>
        <taxon>Bacillati</taxon>
        <taxon>Actinomycetota</taxon>
        <taxon>Actinomycetes</taxon>
        <taxon>Kitasatosporales</taxon>
        <taxon>Streptomycetaceae</taxon>
        <taxon>Streptomyces</taxon>
    </lineage>
</organism>
<dbReference type="EMBL" id="AP017424">
    <property type="protein sequence ID" value="BAU82945.1"/>
    <property type="molecule type" value="Genomic_DNA"/>
</dbReference>
<gene>
    <name evidence="1" type="ORF">SLA_2008</name>
</gene>
<dbReference type="RefSeq" id="WP_359882655.1">
    <property type="nucleotide sequence ID" value="NZ_JBEYHT010000055.1"/>
</dbReference>
<protein>
    <submittedName>
        <fullName evidence="1">Uncharacterized protein</fullName>
    </submittedName>
</protein>